<proteinExistence type="predicted"/>
<organism evidence="1 2">
    <name type="scientific">Paraburkholderia bryophila</name>
    <dbReference type="NCBI Taxonomy" id="420952"/>
    <lineage>
        <taxon>Bacteria</taxon>
        <taxon>Pseudomonadati</taxon>
        <taxon>Pseudomonadota</taxon>
        <taxon>Betaproteobacteria</taxon>
        <taxon>Burkholderiales</taxon>
        <taxon>Burkholderiaceae</taxon>
        <taxon>Paraburkholderia</taxon>
    </lineage>
</organism>
<dbReference type="OrthoDB" id="6092950at2"/>
<reference evidence="1 2" key="1">
    <citation type="submission" date="2018-06" db="EMBL/GenBank/DDBJ databases">
        <title>Genomic Encyclopedia of Type Strains, Phase III (KMG-III): the genomes of soil and plant-associated and newly described type strains.</title>
        <authorList>
            <person name="Whitman W."/>
        </authorList>
    </citation>
    <scope>NUCLEOTIDE SEQUENCE [LARGE SCALE GENOMIC DNA]</scope>
    <source>
        <strain evidence="1 2">LMG 23644</strain>
    </source>
</reference>
<protein>
    <recommendedName>
        <fullName evidence="3">Core-binding (CB) domain-containing protein</fullName>
    </recommendedName>
</protein>
<dbReference type="RefSeq" id="WP_146749852.1">
    <property type="nucleotide sequence ID" value="NZ_CADFFP010000046.1"/>
</dbReference>
<evidence type="ECO:0000313" key="1">
    <source>
        <dbReference type="EMBL" id="RAS17029.1"/>
    </source>
</evidence>
<gene>
    <name evidence="1" type="ORF">BX591_1502</name>
</gene>
<dbReference type="AlphaFoldDB" id="A0A329B6Q6"/>
<dbReference type="EMBL" id="QLTK01000050">
    <property type="protein sequence ID" value="RAS17029.1"/>
    <property type="molecule type" value="Genomic_DNA"/>
</dbReference>
<name>A0A329B6Q6_9BURK</name>
<comment type="caution">
    <text evidence="1">The sequence shown here is derived from an EMBL/GenBank/DDBJ whole genome shotgun (WGS) entry which is preliminary data.</text>
</comment>
<sequence>MRTVGKYGSDDLGVPLFDEQGDLLCVMRFDSLGLASSLASALKDGFVAQFGHTSTSAQRQSFGCIRKFASFLRSTGASTKLPLPPTIASDLRGWLQASGLAPSTAQSILNTSISVLQYCERNDMSLFSRGTRLMVESFKIAPTLQRSVPSEDMVKEILKCCYREIGSIERRIASVQRLLAGFAGSDAEKEKAKLISELLVLGNGDIPKRGKIPLGLRMRLDRLGGVRKISQYIWLSPRDLLPFYLAILVQTSGNPDAILKIGRNCVLPHPLRGDLERVVWEKPRSHGLFLLLECAGAAE</sequence>
<evidence type="ECO:0008006" key="3">
    <source>
        <dbReference type="Google" id="ProtNLM"/>
    </source>
</evidence>
<dbReference type="Proteomes" id="UP000248918">
    <property type="component" value="Unassembled WGS sequence"/>
</dbReference>
<evidence type="ECO:0000313" key="2">
    <source>
        <dbReference type="Proteomes" id="UP000248918"/>
    </source>
</evidence>
<accession>A0A329B6Q6</accession>